<dbReference type="RefSeq" id="WP_220619287.1">
    <property type="nucleotide sequence ID" value="NZ_RKLR01000006.1"/>
</dbReference>
<accession>A0AAW4PV05</accession>
<evidence type="ECO:0000313" key="2">
    <source>
        <dbReference type="EMBL" id="MBX0324330.1"/>
    </source>
</evidence>
<dbReference type="Pfam" id="PF24152">
    <property type="entry name" value="DUF7405"/>
    <property type="match status" value="1"/>
</dbReference>
<comment type="caution">
    <text evidence="2">The sequence shown here is derived from an EMBL/GenBank/DDBJ whole genome shotgun (WGS) entry which is preliminary data.</text>
</comment>
<feature type="compositionally biased region" description="Acidic residues" evidence="1">
    <location>
        <begin position="338"/>
        <end position="349"/>
    </location>
</feature>
<feature type="region of interest" description="Disordered" evidence="1">
    <location>
        <begin position="1"/>
        <end position="32"/>
    </location>
</feature>
<dbReference type="InterPro" id="IPR011008">
    <property type="entry name" value="Dimeric_a/b-barrel"/>
</dbReference>
<dbReference type="InterPro" id="IPR055828">
    <property type="entry name" value="DUF7405"/>
</dbReference>
<reference evidence="2 3" key="1">
    <citation type="submission" date="2021-06" db="EMBL/GenBank/DDBJ databases">
        <title>Halomicroarcula sp. a new haloarchaeum isolated from saline soil.</title>
        <authorList>
            <person name="Duran-Viseras A."/>
            <person name="Sanchez-Porro C."/>
            <person name="Ventosa A."/>
        </authorList>
    </citation>
    <scope>NUCLEOTIDE SEQUENCE [LARGE SCALE GENOMIC DNA]</scope>
    <source>
        <strain evidence="2 3">F13</strain>
    </source>
</reference>
<dbReference type="SUPFAM" id="SSF54909">
    <property type="entry name" value="Dimeric alpha+beta barrel"/>
    <property type="match status" value="1"/>
</dbReference>
<protein>
    <submittedName>
        <fullName evidence="2">Tat pathway signal protein</fullName>
    </submittedName>
</protein>
<feature type="region of interest" description="Disordered" evidence="1">
    <location>
        <begin position="315"/>
        <end position="364"/>
    </location>
</feature>
<proteinExistence type="predicted"/>
<dbReference type="Proteomes" id="UP001430377">
    <property type="component" value="Unassembled WGS sequence"/>
</dbReference>
<gene>
    <name evidence="2" type="ORF">EGH21_14970</name>
</gene>
<dbReference type="EMBL" id="RKLR01000006">
    <property type="protein sequence ID" value="MBX0324330.1"/>
    <property type="molecule type" value="Genomic_DNA"/>
</dbReference>
<keyword evidence="3" id="KW-1185">Reference proteome</keyword>
<name>A0AAW4PV05_9EURY</name>
<organism evidence="2 3">
    <name type="scientific">Haloarcula rubra</name>
    <dbReference type="NCBI Taxonomy" id="2487747"/>
    <lineage>
        <taxon>Archaea</taxon>
        <taxon>Methanobacteriati</taxon>
        <taxon>Methanobacteriota</taxon>
        <taxon>Stenosarchaea group</taxon>
        <taxon>Halobacteria</taxon>
        <taxon>Halobacteriales</taxon>
        <taxon>Haloarculaceae</taxon>
        <taxon>Haloarcula</taxon>
    </lineage>
</organism>
<dbReference type="AlphaFoldDB" id="A0AAW4PV05"/>
<evidence type="ECO:0000256" key="1">
    <source>
        <dbReference type="SAM" id="MobiDB-lite"/>
    </source>
</evidence>
<evidence type="ECO:0000313" key="3">
    <source>
        <dbReference type="Proteomes" id="UP001430377"/>
    </source>
</evidence>
<feature type="region of interest" description="Disordered" evidence="1">
    <location>
        <begin position="56"/>
        <end position="97"/>
    </location>
</feature>
<sequence length="465" mass="50533">MGGCPFHTDDRDSEAPEDPVEGERTHQWSSGRSIDRRAFLKSAVAIGGMSALTAAMSVEADGSDPSTTSPDGDPSNRPPQQHLWSDAGYADEHGNPAPPTHQLVLLLDYIGDDIDADRARMEASFRQLEDAFAYDQSEGLLFNVGYSPAYFKRHSTGQPKGVDITDPRAVSPYNDPEMDRQDVFLQLASDRASVVLAAEAALEGNADTVNGVSVEDSLAEFCVVAERRSVFAGPGLPKERLADDVAEHIDETSPLSMGYDSLYTDSIPPERRVTISEGPWADGTVAMVSKLRLKLREWYEERTEAERVQEMFAPDYTPEDVGDFGEGLGEGSGREDGAEWSDELTDQTEADAREKGVVGHSQKVSRARDDDFGVKLLRRDGDITVAGGKGGLSFVGLVEGISDWFDVADAMYDPGLDGVLRDHDDTEGTDGHHPRSGISARIDVLSRGHFLVPPRSLRALPPSRP</sequence>